<proteinExistence type="predicted"/>
<dbReference type="InterPro" id="IPR051082">
    <property type="entry name" value="Pentapeptide-BTB/POZ_domain"/>
</dbReference>
<reference evidence="1 2" key="1">
    <citation type="journal article" date="2021" name="Int. J. Syst. Evol. Microbiol.">
        <title>Amazonocrinis nigriterrae gen. nov., sp. nov., Atlanticothrix silvestris gen. nov., sp. nov. and Dendronalium phyllosphericum gen. nov., sp. nov., nostocacean cyanobacteria from Brazilian environments.</title>
        <authorList>
            <person name="Alvarenga D.O."/>
            <person name="Andreote A.P.D."/>
            <person name="Branco L.H.Z."/>
            <person name="Delbaje E."/>
            <person name="Cruz R.B."/>
            <person name="Varani A.M."/>
            <person name="Fiore M.F."/>
        </authorList>
    </citation>
    <scope>NUCLEOTIDE SEQUENCE [LARGE SCALE GENOMIC DNA]</scope>
    <source>
        <strain evidence="1 2">CENA357</strain>
    </source>
</reference>
<dbReference type="InterPro" id="IPR001646">
    <property type="entry name" value="5peptide_repeat"/>
</dbReference>
<sequence>MRNNKNSENKNFDYLNLEGINLQQADLEGASFKEANLKDADLREANLSHANLIEANLDGADLSQATLTGACIENWKITAATKTDDIKCDYLCLRQETLEDLNRLGKPEIDNLSPLSAEDLKKLLTPPETEFLELYQAFAELYVIKDKVICEIRLIKAAHEANIPLDSYRQMFKDYCQQKIDAEWQQSSWKSILANIERRIEHLNHLISQMDILPMLDNLGRLSILVAVILYINDTLQDKIEPKYRAWEIINSGKEEIKSGNNLALEDLVKQGVSLRNIKAPGADLSNINLSNIDLAEADLSGSVLKNADLSNAKLQRANLRKANLTSVQFRHKNSLKKINNSNLLTRLFTRSRNAADLTEADLTEAKLIKADLSEADLTKAKLIKADLTEVNLTKANLPDAKLINADLRGANLLDVVVNEKTDLTDACYNQATKLPSNLDPKARKMRELNNAEEKCEKNP</sequence>
<evidence type="ECO:0000313" key="2">
    <source>
        <dbReference type="Proteomes" id="UP000599391"/>
    </source>
</evidence>
<dbReference type="EMBL" id="JAECZB010000046">
    <property type="protein sequence ID" value="MBH8553799.1"/>
    <property type="molecule type" value="Genomic_DNA"/>
</dbReference>
<dbReference type="AlphaFoldDB" id="A0A8J7HEZ4"/>
<comment type="caution">
    <text evidence="1">The sequence shown here is derived from an EMBL/GenBank/DDBJ whole genome shotgun (WGS) entry which is preliminary data.</text>
</comment>
<gene>
    <name evidence="1" type="ORF">I8751_15760</name>
</gene>
<protein>
    <submittedName>
        <fullName evidence="1">Pentapeptide repeat-containing protein</fullName>
    </submittedName>
</protein>
<dbReference type="PANTHER" id="PTHR14136:SF17">
    <property type="entry name" value="BTB_POZ DOMAIN-CONTAINING PROTEIN KCTD9"/>
    <property type="match status" value="1"/>
</dbReference>
<organism evidence="1 2">
    <name type="scientific">Atlanticothrix silvestris CENA357</name>
    <dbReference type="NCBI Taxonomy" id="1725252"/>
    <lineage>
        <taxon>Bacteria</taxon>
        <taxon>Bacillati</taxon>
        <taxon>Cyanobacteriota</taxon>
        <taxon>Cyanophyceae</taxon>
        <taxon>Nostocales</taxon>
        <taxon>Nodulariaceae</taxon>
        <taxon>Atlanticothrix</taxon>
        <taxon>Atlanticothrix silvestris</taxon>
    </lineage>
</organism>
<dbReference type="SUPFAM" id="SSF141571">
    <property type="entry name" value="Pentapeptide repeat-like"/>
    <property type="match status" value="2"/>
</dbReference>
<evidence type="ECO:0000313" key="1">
    <source>
        <dbReference type="EMBL" id="MBH8553799.1"/>
    </source>
</evidence>
<dbReference type="RefSeq" id="WP_214440071.1">
    <property type="nucleotide sequence ID" value="NZ_JAECZB010000046.1"/>
</dbReference>
<accession>A0A8J7HEZ4</accession>
<dbReference type="Pfam" id="PF00805">
    <property type="entry name" value="Pentapeptide"/>
    <property type="match status" value="3"/>
</dbReference>
<dbReference type="PANTHER" id="PTHR14136">
    <property type="entry name" value="BTB_POZ DOMAIN-CONTAINING PROTEIN KCTD9"/>
    <property type="match status" value="1"/>
</dbReference>
<dbReference type="Gene3D" id="2.160.20.80">
    <property type="entry name" value="E3 ubiquitin-protein ligase SopA"/>
    <property type="match status" value="3"/>
</dbReference>
<keyword evidence="2" id="KW-1185">Reference proteome</keyword>
<name>A0A8J7HEZ4_9CYAN</name>
<dbReference type="Proteomes" id="UP000599391">
    <property type="component" value="Unassembled WGS sequence"/>
</dbReference>